<gene>
    <name evidence="3" type="ORF">BOKJ2_LOCUS10703</name>
</gene>
<keyword evidence="4" id="KW-1185">Reference proteome</keyword>
<evidence type="ECO:0000313" key="3">
    <source>
        <dbReference type="EMBL" id="CAD5223933.1"/>
    </source>
</evidence>
<keyword evidence="2" id="KW-0732">Signal</keyword>
<dbReference type="OrthoDB" id="5876847at2759"/>
<organism evidence="3 4">
    <name type="scientific">Bursaphelenchus okinawaensis</name>
    <dbReference type="NCBI Taxonomy" id="465554"/>
    <lineage>
        <taxon>Eukaryota</taxon>
        <taxon>Metazoa</taxon>
        <taxon>Ecdysozoa</taxon>
        <taxon>Nematoda</taxon>
        <taxon>Chromadorea</taxon>
        <taxon>Rhabditida</taxon>
        <taxon>Tylenchina</taxon>
        <taxon>Tylenchomorpha</taxon>
        <taxon>Aphelenchoidea</taxon>
        <taxon>Aphelenchoididae</taxon>
        <taxon>Bursaphelenchus</taxon>
    </lineage>
</organism>
<feature type="region of interest" description="Disordered" evidence="1">
    <location>
        <begin position="591"/>
        <end position="628"/>
    </location>
</feature>
<evidence type="ECO:0000256" key="1">
    <source>
        <dbReference type="SAM" id="MobiDB-lite"/>
    </source>
</evidence>
<feature type="chain" id="PRO_5036221336" evidence="2">
    <location>
        <begin position="18"/>
        <end position="775"/>
    </location>
</feature>
<dbReference type="EMBL" id="CAJFCW020000005">
    <property type="protein sequence ID" value="CAG9119161.1"/>
    <property type="molecule type" value="Genomic_DNA"/>
</dbReference>
<dbReference type="Proteomes" id="UP000614601">
    <property type="component" value="Unassembled WGS sequence"/>
</dbReference>
<feature type="region of interest" description="Disordered" evidence="1">
    <location>
        <begin position="485"/>
        <end position="504"/>
    </location>
</feature>
<protein>
    <submittedName>
        <fullName evidence="3">Uncharacterized protein</fullName>
    </submittedName>
</protein>
<dbReference type="AlphaFoldDB" id="A0A811L9U7"/>
<evidence type="ECO:0000313" key="4">
    <source>
        <dbReference type="Proteomes" id="UP000614601"/>
    </source>
</evidence>
<feature type="compositionally biased region" description="Basic and acidic residues" evidence="1">
    <location>
        <begin position="607"/>
        <end position="620"/>
    </location>
</feature>
<feature type="signal peptide" evidence="2">
    <location>
        <begin position="1"/>
        <end position="17"/>
    </location>
</feature>
<sequence>MRFTVTTCLLLFTTVNGFSFSDRKWKFLLPQDTMKQLLDLDRHAARTPIAVDKAVDSILSNQSAHILEQLQLPPFYSQLPFMAKWQIKEILYDKMLPYDEKHKLIREVIFNLPDKSRKFPSLSADDRMARHSRYFEAFNALQYKVTFNFKLSEMKSVLSDKDYENVMDVLTNSTLTIEEKTSQIDQIISRQPYEVLDQLFFTNVPIVDAEVRERFRRLLIEKSFWRGRHNKGPKFGPKTRADCLMWPWCNIVYKADSKKNAEKTFYVKQIVPAPMLKKPFSVTIVKPYFVQDKVDKQLKEDEGQDKASKNDVKAPEVNRGKVENTVEVKHLNTQSPIFSNAQQDSNIKMDKKTDKKEESHIKTLPLIENPRPVEQKKKVLPSPTKEEYFKQIPIGEGVKIHFKNVNDKKIPVFTVFKMDPFSQSIKVNQEASKPVATAPSVPVQTVSQVSIKDNVVPTSPQASPNPTPIQENKFQLKIAPVHQNGASLNPVPTQKTNEKKVPTNNEKTEGFLDQLYFKEHENALKWNRDENLKPFDPQELTVSARTFKFDSPQKSGPKRYEILKGSRKWTDTDENKFLEEWYKHHGIARDQPIPLREQDDPVTVPLKPKENPDHHIDSRKQATAGPLPQAKEQVVNGIHWKNVKPTATESPVYVEDVDEGKAFEAKKEPNHETVKPPTVVIDKESSQKLVVHHLSNGSSVLSLEKINSAELNKTEMVKKEDPTQQPLNEAVDNSVLEAKHDQDTMNIITKSHLDQLRDVLEQLHGQIKQARAYKP</sequence>
<comment type="caution">
    <text evidence="3">The sequence shown here is derived from an EMBL/GenBank/DDBJ whole genome shotgun (WGS) entry which is preliminary data.</text>
</comment>
<evidence type="ECO:0000256" key="2">
    <source>
        <dbReference type="SAM" id="SignalP"/>
    </source>
</evidence>
<proteinExistence type="predicted"/>
<accession>A0A811L9U7</accession>
<feature type="compositionally biased region" description="Polar residues" evidence="1">
    <location>
        <begin position="485"/>
        <end position="495"/>
    </location>
</feature>
<dbReference type="EMBL" id="CAJFDH010000005">
    <property type="protein sequence ID" value="CAD5223933.1"/>
    <property type="molecule type" value="Genomic_DNA"/>
</dbReference>
<name>A0A811L9U7_9BILA</name>
<dbReference type="Proteomes" id="UP000783686">
    <property type="component" value="Unassembled WGS sequence"/>
</dbReference>
<reference evidence="3" key="1">
    <citation type="submission" date="2020-09" db="EMBL/GenBank/DDBJ databases">
        <authorList>
            <person name="Kikuchi T."/>
        </authorList>
    </citation>
    <scope>NUCLEOTIDE SEQUENCE</scope>
    <source>
        <strain evidence="3">SH1</strain>
    </source>
</reference>